<dbReference type="GeneID" id="36585311"/>
<organism evidence="1 2">
    <name type="scientific">Hyaloscypha bicolor E</name>
    <dbReference type="NCBI Taxonomy" id="1095630"/>
    <lineage>
        <taxon>Eukaryota</taxon>
        <taxon>Fungi</taxon>
        <taxon>Dikarya</taxon>
        <taxon>Ascomycota</taxon>
        <taxon>Pezizomycotina</taxon>
        <taxon>Leotiomycetes</taxon>
        <taxon>Helotiales</taxon>
        <taxon>Hyaloscyphaceae</taxon>
        <taxon>Hyaloscypha</taxon>
        <taxon>Hyaloscypha bicolor</taxon>
    </lineage>
</organism>
<sequence length="174" mass="19570">MRFLRTVADRCCGYAMNMFLLLYSTTAENQSRISPMSPHTGSGGFSAGLNPQTKVAYRPFDTQTLGFLSRCLPSLSELKRRSILRILQWNGRTIQDLGIVSSLIPLARYNDVWELGAQRSCNGARSVGGPKRGDHGKSWHLVLWHERYQMKFSAVYLPKIDGFSDARLGWRGLG</sequence>
<accession>A0A2J6SZN2</accession>
<reference evidence="1 2" key="1">
    <citation type="submission" date="2016-04" db="EMBL/GenBank/DDBJ databases">
        <title>A degradative enzymes factory behind the ericoid mycorrhizal symbiosis.</title>
        <authorList>
            <consortium name="DOE Joint Genome Institute"/>
            <person name="Martino E."/>
            <person name="Morin E."/>
            <person name="Grelet G."/>
            <person name="Kuo A."/>
            <person name="Kohler A."/>
            <person name="Daghino S."/>
            <person name="Barry K."/>
            <person name="Choi C."/>
            <person name="Cichocki N."/>
            <person name="Clum A."/>
            <person name="Copeland A."/>
            <person name="Hainaut M."/>
            <person name="Haridas S."/>
            <person name="Labutti K."/>
            <person name="Lindquist E."/>
            <person name="Lipzen A."/>
            <person name="Khouja H.-R."/>
            <person name="Murat C."/>
            <person name="Ohm R."/>
            <person name="Olson A."/>
            <person name="Spatafora J."/>
            <person name="Veneault-Fourrey C."/>
            <person name="Henrissat B."/>
            <person name="Grigoriev I."/>
            <person name="Martin F."/>
            <person name="Perotto S."/>
        </authorList>
    </citation>
    <scope>NUCLEOTIDE SEQUENCE [LARGE SCALE GENOMIC DNA]</scope>
    <source>
        <strain evidence="1 2">E</strain>
    </source>
</reference>
<name>A0A2J6SZN2_9HELO</name>
<dbReference type="AlphaFoldDB" id="A0A2J6SZN2"/>
<dbReference type="InParanoid" id="A0A2J6SZN2"/>
<evidence type="ECO:0000313" key="2">
    <source>
        <dbReference type="Proteomes" id="UP000235371"/>
    </source>
</evidence>
<dbReference type="RefSeq" id="XP_024733123.1">
    <property type="nucleotide sequence ID" value="XM_024877234.1"/>
</dbReference>
<proteinExistence type="predicted"/>
<keyword evidence="2" id="KW-1185">Reference proteome</keyword>
<dbReference type="EMBL" id="KZ613848">
    <property type="protein sequence ID" value="PMD56219.1"/>
    <property type="molecule type" value="Genomic_DNA"/>
</dbReference>
<gene>
    <name evidence="1" type="ORF">K444DRAFT_56939</name>
</gene>
<dbReference type="Proteomes" id="UP000235371">
    <property type="component" value="Unassembled WGS sequence"/>
</dbReference>
<evidence type="ECO:0000313" key="1">
    <source>
        <dbReference type="EMBL" id="PMD56219.1"/>
    </source>
</evidence>
<protein>
    <submittedName>
        <fullName evidence="1">Uncharacterized protein</fullName>
    </submittedName>
</protein>